<evidence type="ECO:0000313" key="3">
    <source>
        <dbReference type="Proteomes" id="UP000751852"/>
    </source>
</evidence>
<dbReference type="PROSITE" id="PS50879">
    <property type="entry name" value="RNASE_H_1"/>
    <property type="match status" value="1"/>
</dbReference>
<dbReference type="SUPFAM" id="SSF53098">
    <property type="entry name" value="Ribonuclease H-like"/>
    <property type="match status" value="1"/>
</dbReference>
<keyword evidence="3" id="KW-1185">Reference proteome</keyword>
<dbReference type="InterPro" id="IPR036397">
    <property type="entry name" value="RNaseH_sf"/>
</dbReference>
<organism evidence="2 3">
    <name type="scientific">Staphylococcus canis</name>
    <dbReference type="NCBI Taxonomy" id="2724942"/>
    <lineage>
        <taxon>Bacteria</taxon>
        <taxon>Bacillati</taxon>
        <taxon>Bacillota</taxon>
        <taxon>Bacilli</taxon>
        <taxon>Bacillales</taxon>
        <taxon>Staphylococcaceae</taxon>
        <taxon>Staphylococcus</taxon>
    </lineage>
</organism>
<evidence type="ECO:0000313" key="2">
    <source>
        <dbReference type="EMBL" id="MBI5975476.1"/>
    </source>
</evidence>
<dbReference type="EMBL" id="JABANU010000017">
    <property type="protein sequence ID" value="MBI5975476.1"/>
    <property type="molecule type" value="Genomic_DNA"/>
</dbReference>
<evidence type="ECO:0000259" key="1">
    <source>
        <dbReference type="PROSITE" id="PS50879"/>
    </source>
</evidence>
<dbReference type="Gene3D" id="3.30.420.10">
    <property type="entry name" value="Ribonuclease H-like superfamily/Ribonuclease H"/>
    <property type="match status" value="1"/>
</dbReference>
<feature type="domain" description="RNase H type-1" evidence="1">
    <location>
        <begin position="1"/>
        <end position="126"/>
    </location>
</feature>
<dbReference type="PANTHER" id="PTHR46387:SF2">
    <property type="entry name" value="RIBONUCLEASE HI"/>
    <property type="match status" value="1"/>
</dbReference>
<reference evidence="2 3" key="1">
    <citation type="submission" date="2020-04" db="EMBL/GenBank/DDBJ databases">
        <title>Staphylococcus species from domestic dog.</title>
        <authorList>
            <person name="Paterson G.K."/>
        </authorList>
    </citation>
    <scope>NUCLEOTIDE SEQUENCE [LARGE SCALE GENOMIC DNA]</scope>
    <source>
        <strain evidence="2 3">H16/1A</strain>
    </source>
</reference>
<dbReference type="InterPro" id="IPR002156">
    <property type="entry name" value="RNaseH_domain"/>
</dbReference>
<sequence length="134" mass="15305">MAKIYFDAASNGNPGMSTYGIAIVDNDVRETYSGFLGEMDNHSAEWEAMLLALDKAHSLNIRNALLHTDSKLIEEAVEREFVRNPVFQNYLKQYFIKAQLFDLSIVKWVPRAQNKEANHLAQNALFQLKNNKSK</sequence>
<dbReference type="Pfam" id="PF13456">
    <property type="entry name" value="RVT_3"/>
    <property type="match status" value="1"/>
</dbReference>
<dbReference type="Proteomes" id="UP000751852">
    <property type="component" value="Unassembled WGS sequence"/>
</dbReference>
<proteinExistence type="predicted"/>
<dbReference type="RefSeq" id="WP_198618251.1">
    <property type="nucleotide sequence ID" value="NZ_JABANU010000017.1"/>
</dbReference>
<dbReference type="PANTHER" id="PTHR46387">
    <property type="entry name" value="POLYNUCLEOTIDYL TRANSFERASE, RIBONUCLEASE H-LIKE SUPERFAMILY PROTEIN"/>
    <property type="match status" value="1"/>
</dbReference>
<dbReference type="CDD" id="cd09279">
    <property type="entry name" value="RNase_HI_like"/>
    <property type="match status" value="1"/>
</dbReference>
<name>A0ABS0T9P9_9STAP</name>
<dbReference type="InterPro" id="IPR012337">
    <property type="entry name" value="RNaseH-like_sf"/>
</dbReference>
<accession>A0ABS0T9P9</accession>
<gene>
    <name evidence="2" type="ORF">HHH54_07635</name>
</gene>
<comment type="caution">
    <text evidence="2">The sequence shown here is derived from an EMBL/GenBank/DDBJ whole genome shotgun (WGS) entry which is preliminary data.</text>
</comment>
<protein>
    <submittedName>
        <fullName evidence="2">Ribonuclease HI family protein</fullName>
    </submittedName>
</protein>